<dbReference type="PANTHER" id="PTHR45926">
    <property type="entry name" value="OSJNBA0053K19.4 PROTEIN"/>
    <property type="match status" value="1"/>
</dbReference>
<keyword evidence="1 2" id="KW-0103">Bromodomain</keyword>
<keyword evidence="6" id="KW-1185">Reference proteome</keyword>
<sequence length="365" mass="38857">MSTGTYLKPFRPPGAQARRGQQRAGPQALGAAPAAQALHVGLPLRLVEAAQARDRRQAGDEPPRQALPRGRRGAPAHGDERGRAQRRVDGGRLGAMGGRGQGRGRARRDGRLRGDRLQRRAHGRGLRGGRAGGQARAPRVGRGRPAGPAPGVGRGRQARAPGDAGRQRRRAHGGGGVRGVGAGRALAEAEAGEPEGRGGRGPAPAPPTKEAEPQEPEPTEPPAAPTKETEQTPEQRAACLGACDGVLKYLLRHKHAAWFADPVDPVGMGIPHYAEIIKQPMDFGTIKGKYKGGRYASAEAFAADVRLVFRNATTFNTGADEPVHVAAVQLGAKFEERFESAMEDALYESSDDEEEEEEEPARRRR</sequence>
<feature type="compositionally biased region" description="Low complexity" evidence="3">
    <location>
        <begin position="133"/>
        <end position="151"/>
    </location>
</feature>
<dbReference type="Pfam" id="PF00439">
    <property type="entry name" value="Bromodomain"/>
    <property type="match status" value="1"/>
</dbReference>
<dbReference type="SMART" id="SM00297">
    <property type="entry name" value="BROMO"/>
    <property type="match status" value="1"/>
</dbReference>
<dbReference type="PRINTS" id="PR00503">
    <property type="entry name" value="BROMODOMAIN"/>
</dbReference>
<feature type="compositionally biased region" description="Acidic residues" evidence="3">
    <location>
        <begin position="343"/>
        <end position="359"/>
    </location>
</feature>
<dbReference type="InterPro" id="IPR036427">
    <property type="entry name" value="Bromodomain-like_sf"/>
</dbReference>
<feature type="region of interest" description="Disordered" evidence="3">
    <location>
        <begin position="1"/>
        <end position="33"/>
    </location>
</feature>
<evidence type="ECO:0000256" key="2">
    <source>
        <dbReference type="PROSITE-ProRule" id="PRU00035"/>
    </source>
</evidence>
<gene>
    <name evidence="5" type="ORF">PECAL_6P20060</name>
</gene>
<feature type="region of interest" description="Disordered" evidence="3">
    <location>
        <begin position="49"/>
        <end position="235"/>
    </location>
</feature>
<dbReference type="AlphaFoldDB" id="A0A8J2SZ63"/>
<dbReference type="EMBL" id="CAKKNE010000006">
    <property type="protein sequence ID" value="CAH0380358.1"/>
    <property type="molecule type" value="Genomic_DNA"/>
</dbReference>
<proteinExistence type="predicted"/>
<name>A0A8J2SZ63_9STRA</name>
<accession>A0A8J2SZ63</accession>
<reference evidence="5" key="1">
    <citation type="submission" date="2021-11" db="EMBL/GenBank/DDBJ databases">
        <authorList>
            <consortium name="Genoscope - CEA"/>
            <person name="William W."/>
        </authorList>
    </citation>
    <scope>NUCLEOTIDE SEQUENCE</scope>
</reference>
<feature type="compositionally biased region" description="Gly residues" evidence="3">
    <location>
        <begin position="91"/>
        <end position="101"/>
    </location>
</feature>
<evidence type="ECO:0000313" key="5">
    <source>
        <dbReference type="EMBL" id="CAH0380358.1"/>
    </source>
</evidence>
<evidence type="ECO:0000256" key="1">
    <source>
        <dbReference type="ARBA" id="ARBA00023117"/>
    </source>
</evidence>
<evidence type="ECO:0000256" key="3">
    <source>
        <dbReference type="SAM" id="MobiDB-lite"/>
    </source>
</evidence>
<evidence type="ECO:0000313" key="6">
    <source>
        <dbReference type="Proteomes" id="UP000789595"/>
    </source>
</evidence>
<dbReference type="SUPFAM" id="SSF47370">
    <property type="entry name" value="Bromodomain"/>
    <property type="match status" value="1"/>
</dbReference>
<dbReference type="InterPro" id="IPR001487">
    <property type="entry name" value="Bromodomain"/>
</dbReference>
<dbReference type="OrthoDB" id="21449at2759"/>
<feature type="domain" description="Bromo" evidence="4">
    <location>
        <begin position="251"/>
        <end position="323"/>
    </location>
</feature>
<feature type="compositionally biased region" description="Gly residues" evidence="3">
    <location>
        <begin position="173"/>
        <end position="182"/>
    </location>
</feature>
<evidence type="ECO:0000259" key="4">
    <source>
        <dbReference type="PROSITE" id="PS50014"/>
    </source>
</evidence>
<feature type="region of interest" description="Disordered" evidence="3">
    <location>
        <begin position="343"/>
        <end position="365"/>
    </location>
</feature>
<feature type="compositionally biased region" description="Basic and acidic residues" evidence="3">
    <location>
        <begin position="107"/>
        <end position="118"/>
    </location>
</feature>
<organism evidence="5 6">
    <name type="scientific">Pelagomonas calceolata</name>
    <dbReference type="NCBI Taxonomy" id="35677"/>
    <lineage>
        <taxon>Eukaryota</taxon>
        <taxon>Sar</taxon>
        <taxon>Stramenopiles</taxon>
        <taxon>Ochrophyta</taxon>
        <taxon>Pelagophyceae</taxon>
        <taxon>Pelagomonadales</taxon>
        <taxon>Pelagomonadaceae</taxon>
        <taxon>Pelagomonas</taxon>
    </lineage>
</organism>
<dbReference type="PROSITE" id="PS50014">
    <property type="entry name" value="BROMODOMAIN_2"/>
    <property type="match status" value="1"/>
</dbReference>
<protein>
    <recommendedName>
        <fullName evidence="4">Bromo domain-containing protein</fullName>
    </recommendedName>
</protein>
<dbReference type="Proteomes" id="UP000789595">
    <property type="component" value="Unassembled WGS sequence"/>
</dbReference>
<comment type="caution">
    <text evidence="5">The sequence shown here is derived from an EMBL/GenBank/DDBJ whole genome shotgun (WGS) entry which is preliminary data.</text>
</comment>
<dbReference type="Gene3D" id="1.20.920.10">
    <property type="entry name" value="Bromodomain-like"/>
    <property type="match status" value="1"/>
</dbReference>
<feature type="compositionally biased region" description="Low complexity" evidence="3">
    <location>
        <begin position="13"/>
        <end position="33"/>
    </location>
</feature>
<feature type="compositionally biased region" description="Basic and acidic residues" evidence="3">
    <location>
        <begin position="51"/>
        <end position="63"/>
    </location>
</feature>
<feature type="compositionally biased region" description="Basic and acidic residues" evidence="3">
    <location>
        <begin position="77"/>
        <end position="90"/>
    </location>
</feature>